<dbReference type="EMBL" id="CM047583">
    <property type="protein sequence ID" value="KAI9913447.1"/>
    <property type="molecule type" value="Genomic_DNA"/>
</dbReference>
<sequence length="481" mass="55434">MNIRDGFPVFRTVIEANHIERRADVLGCQLLTADENKQFLRLSKQPDIAQRLINSIEPSIYGHQQVKTALELALFVGKAKYIKISRVRGDLNVLMEGNPGTTKSKFLKFAKQTAPRASRVKDDARAFLGVPCRGVNLGAWLVAEHWISWDSSLWHGVPDEIKNQGEFATMKFLGHEEGDRRFHEHRRTWITESDIGEIKRFGLNAVRVPVGYWIMGFDPTDVSNKQEWTVFAPNGLVYLDALVTQWCVKYEMAVIVDIHAAKGSQNGREHSAAVACGAKYWHQYPENVDNTVYLAKFLASRYRSSPSFLGIGLLNEPEPPMDQQVLRSYYERAYSEIRATGNDCVLTVAPLLMEQSPPFMEDFMRFPMYFNVWHEWHPYFIWGYEGQNRNQVLQAIRRYGEQIASWTGNWLLIDEWSLGAQECAFVSDDRCGLEQFASAQLEAFSKAHSGSMFWTWRHSDDQYRRTGWSMRQLLRDGVIKW</sequence>
<reference evidence="1 2" key="1">
    <citation type="journal article" date="2022" name="bioRxiv">
        <title>The genome of the oomycete Peronosclerospora sorghi, a cosmopolitan pathogen of maize and sorghum, is inflated with dispersed pseudogenes.</title>
        <authorList>
            <person name="Fletcher K."/>
            <person name="Martin F."/>
            <person name="Isakeit T."/>
            <person name="Cavanaugh K."/>
            <person name="Magill C."/>
            <person name="Michelmore R."/>
        </authorList>
    </citation>
    <scope>NUCLEOTIDE SEQUENCE [LARGE SCALE GENOMIC DNA]</scope>
    <source>
        <strain evidence="1">P6</strain>
    </source>
</reference>
<name>A0ACC0W3Y3_9STRA</name>
<accession>A0ACC0W3Y3</accession>
<dbReference type="Proteomes" id="UP001163321">
    <property type="component" value="Chromosome 4"/>
</dbReference>
<evidence type="ECO:0000313" key="1">
    <source>
        <dbReference type="EMBL" id="KAI9913447.1"/>
    </source>
</evidence>
<evidence type="ECO:0000313" key="2">
    <source>
        <dbReference type="Proteomes" id="UP001163321"/>
    </source>
</evidence>
<gene>
    <name evidence="1" type="ORF">PsorP6_005447</name>
</gene>
<organism evidence="1 2">
    <name type="scientific">Peronosclerospora sorghi</name>
    <dbReference type="NCBI Taxonomy" id="230839"/>
    <lineage>
        <taxon>Eukaryota</taxon>
        <taxon>Sar</taxon>
        <taxon>Stramenopiles</taxon>
        <taxon>Oomycota</taxon>
        <taxon>Peronosporomycetes</taxon>
        <taxon>Peronosporales</taxon>
        <taxon>Peronosporaceae</taxon>
        <taxon>Peronosclerospora</taxon>
    </lineage>
</organism>
<keyword evidence="2" id="KW-1185">Reference proteome</keyword>
<proteinExistence type="predicted"/>
<protein>
    <submittedName>
        <fullName evidence="1">Uncharacterized protein</fullName>
    </submittedName>
</protein>
<comment type="caution">
    <text evidence="1">The sequence shown here is derived from an EMBL/GenBank/DDBJ whole genome shotgun (WGS) entry which is preliminary data.</text>
</comment>